<dbReference type="AlphaFoldDB" id="A0A2S7Y3W9"/>
<protein>
    <submittedName>
        <fullName evidence="1">Uncharacterized protein</fullName>
    </submittedName>
</protein>
<evidence type="ECO:0000313" key="1">
    <source>
        <dbReference type="EMBL" id="PQK10623.1"/>
    </source>
</evidence>
<comment type="caution">
    <text evidence="1">The sequence shown here is derived from an EMBL/GenBank/DDBJ whole genome shotgun (WGS) entry which is preliminary data.</text>
</comment>
<gene>
    <name evidence="1" type="ORF">BB8028_0002g09420</name>
</gene>
<sequence>MSTPRDDDLVTQSHVAVSDVRDYFNLLPNEIFTLVLDFVQGPETDFKDLTELRTIKDKKVLHDLTLVNRRFNALATPLLMGAPSHTLKKKTSLRRYIQKFRLRFPLDFRLDAAVDRRLLKVLGLATHLSHLIVSGSFMTHHEIILTFLKLALASSNSLRHLSVRDVDTSVSTSTIIEALTECLSNIQELFLDGMVCRDESIPSFVPLQNNYTASLRKLHLHHIVNNPEATMKSLFTWSVALEELSLRAREHEYFRIDMKNLLSSYKDTLVVLYLDLRIAPDQIDFSSLVALEELTLIYWPLIASTRIEFSEDLGRRLLAPRIRLNWLLIGDTKPDLYINSLTTFDERWLCDLGKYATQHCSWLRIIYAKHNPLIQFDVALLPDGPFVAGKLDMPGRIFNRVQLFFETLGLDFRYRTVSGWQFYHFGKLEKSGQHVFRV</sequence>
<dbReference type="EMBL" id="JRHA01000002">
    <property type="protein sequence ID" value="PQK10623.1"/>
    <property type="molecule type" value="Genomic_DNA"/>
</dbReference>
<dbReference type="Proteomes" id="UP000237441">
    <property type="component" value="Unassembled WGS sequence"/>
</dbReference>
<accession>A0A2S7Y3W9</accession>
<name>A0A2S7Y3W9_BEABA</name>
<dbReference type="SUPFAM" id="SSF52047">
    <property type="entry name" value="RNI-like"/>
    <property type="match status" value="1"/>
</dbReference>
<dbReference type="Gene3D" id="3.80.10.10">
    <property type="entry name" value="Ribonuclease Inhibitor"/>
    <property type="match status" value="1"/>
</dbReference>
<proteinExistence type="predicted"/>
<dbReference type="InterPro" id="IPR032675">
    <property type="entry name" value="LRR_dom_sf"/>
</dbReference>
<organism evidence="1 2">
    <name type="scientific">Beauveria bassiana</name>
    <name type="common">White muscardine disease fungus</name>
    <name type="synonym">Tritirachium shiotae</name>
    <dbReference type="NCBI Taxonomy" id="176275"/>
    <lineage>
        <taxon>Eukaryota</taxon>
        <taxon>Fungi</taxon>
        <taxon>Dikarya</taxon>
        <taxon>Ascomycota</taxon>
        <taxon>Pezizomycotina</taxon>
        <taxon>Sordariomycetes</taxon>
        <taxon>Hypocreomycetidae</taxon>
        <taxon>Hypocreales</taxon>
        <taxon>Cordycipitaceae</taxon>
        <taxon>Beauveria</taxon>
    </lineage>
</organism>
<dbReference type="OrthoDB" id="5297217at2759"/>
<evidence type="ECO:0000313" key="2">
    <source>
        <dbReference type="Proteomes" id="UP000237441"/>
    </source>
</evidence>
<reference evidence="1 2" key="1">
    <citation type="submission" date="2016-07" db="EMBL/GenBank/DDBJ databases">
        <title>Comparative genomics of the entomopathogenic fungus Beauveria bassiana.</title>
        <authorList>
            <person name="Valero Jimenez C.A."/>
            <person name="Zwaan B.J."/>
            <person name="Van Kan J.A."/>
            <person name="Takken W."/>
            <person name="Debets A.J."/>
            <person name="Schoustra S.E."/>
            <person name="Koenraadt C.J."/>
        </authorList>
    </citation>
    <scope>NUCLEOTIDE SEQUENCE [LARGE SCALE GENOMIC DNA]</scope>
    <source>
        <strain evidence="1 2">ARSEF 8028</strain>
    </source>
</reference>